<feature type="signal peptide" evidence="1">
    <location>
        <begin position="1"/>
        <end position="24"/>
    </location>
</feature>
<evidence type="ECO:0000256" key="1">
    <source>
        <dbReference type="SAM" id="SignalP"/>
    </source>
</evidence>
<feature type="chain" id="PRO_5008069511" description="Ice-binding protein C-terminal domain-containing protein" evidence="1">
    <location>
        <begin position="25"/>
        <end position="324"/>
    </location>
</feature>
<dbReference type="InterPro" id="IPR013424">
    <property type="entry name" value="Ice-binding_C"/>
</dbReference>
<organism evidence="3 4">
    <name type="scientific">Methylomonas lenta</name>
    <dbReference type="NCBI Taxonomy" id="980561"/>
    <lineage>
        <taxon>Bacteria</taxon>
        <taxon>Pseudomonadati</taxon>
        <taxon>Pseudomonadota</taxon>
        <taxon>Gammaproteobacteria</taxon>
        <taxon>Methylococcales</taxon>
        <taxon>Methylococcaceae</taxon>
        <taxon>Methylomonas</taxon>
    </lineage>
</organism>
<feature type="domain" description="Ice-binding protein C-terminal" evidence="2">
    <location>
        <begin position="299"/>
        <end position="321"/>
    </location>
</feature>
<dbReference type="InterPro" id="IPR048213">
    <property type="entry name" value="EDSA_1-like"/>
</dbReference>
<evidence type="ECO:0000313" key="4">
    <source>
        <dbReference type="Proteomes" id="UP000078476"/>
    </source>
</evidence>
<comment type="caution">
    <text evidence="3">The sequence shown here is derived from an EMBL/GenBank/DDBJ whole genome shotgun (WGS) entry which is preliminary data.</text>
</comment>
<evidence type="ECO:0000259" key="2">
    <source>
        <dbReference type="Pfam" id="PF07589"/>
    </source>
</evidence>
<keyword evidence="4" id="KW-1185">Reference proteome</keyword>
<proteinExistence type="predicted"/>
<reference evidence="3 4" key="1">
    <citation type="submission" date="2016-03" db="EMBL/GenBank/DDBJ databases">
        <authorList>
            <person name="Ploux O."/>
        </authorList>
    </citation>
    <scope>NUCLEOTIDE SEQUENCE [LARGE SCALE GENOMIC DNA]</scope>
    <source>
        <strain evidence="3 4">R-45370</strain>
    </source>
</reference>
<keyword evidence="1" id="KW-0732">Signal</keyword>
<gene>
    <name evidence="3" type="ORF">A1359_19895</name>
</gene>
<dbReference type="Pfam" id="PF07589">
    <property type="entry name" value="PEP-CTERM"/>
    <property type="match status" value="1"/>
</dbReference>
<dbReference type="AlphaFoldDB" id="A0A177NSZ9"/>
<evidence type="ECO:0000313" key="3">
    <source>
        <dbReference type="EMBL" id="OAI21135.1"/>
    </source>
</evidence>
<sequence>MKSKTLLATAIGLISLGSVNAANAAAIATSGIQVSNFVIHKGTTTAAPILDNSSLLNLQYVSSGSTSATLNGSTSSSGTVVSTSAAVPIDLLSTMGAANPAHTDNVFNSQAYSSAFGNPLAGSSFAFGDQLEIGSPINNLPGAALGANLYNQSTAAIYGAGIGGATSNNGLVADWQFTAGFSDFLTFSYDVSAYLESFVASGSLTPTSAQAGGSIQFLLTDINDINSGNNLLSGATSFTWTTGRNAPLGNGLPSVAGLITGLGVPALNTAVTATTTSALVAGRSYNLTANIFTSANVQSVPEPGMLALMGLGLLSMASMRKRQA</sequence>
<dbReference type="NCBIfam" id="TIGR02595">
    <property type="entry name" value="PEP_CTERM"/>
    <property type="match status" value="1"/>
</dbReference>
<dbReference type="RefSeq" id="WP_066976861.1">
    <property type="nucleotide sequence ID" value="NZ_LUUI01000021.1"/>
</dbReference>
<dbReference type="NCBIfam" id="NF041538">
    <property type="entry name" value="PEP_EDSA_1"/>
    <property type="match status" value="1"/>
</dbReference>
<accession>A0A177NSZ9</accession>
<dbReference type="EMBL" id="LUUI01000021">
    <property type="protein sequence ID" value="OAI21135.1"/>
    <property type="molecule type" value="Genomic_DNA"/>
</dbReference>
<name>A0A177NSZ9_9GAMM</name>
<protein>
    <recommendedName>
        <fullName evidence="2">Ice-binding protein C-terminal domain-containing protein</fullName>
    </recommendedName>
</protein>
<dbReference type="Proteomes" id="UP000078476">
    <property type="component" value="Unassembled WGS sequence"/>
</dbReference>